<evidence type="ECO:0000256" key="3">
    <source>
        <dbReference type="ARBA" id="ARBA00008321"/>
    </source>
</evidence>
<feature type="transmembrane region" description="Helical" evidence="9">
    <location>
        <begin position="294"/>
        <end position="314"/>
    </location>
</feature>
<feature type="transmembrane region" description="Helical" evidence="9">
    <location>
        <begin position="270"/>
        <end position="288"/>
    </location>
</feature>
<dbReference type="PANTHER" id="PTHR12982">
    <property type="entry name" value="PHOSPHATIDYLINOSITOL GLYCAN, CLASS C"/>
    <property type="match status" value="1"/>
</dbReference>
<reference evidence="10" key="1">
    <citation type="submission" date="2022-10" db="EMBL/GenBank/DDBJ databases">
        <title>Novel sulphate-reducing endosymbionts in the free-living metamonad Anaeramoeba.</title>
        <authorList>
            <person name="Jerlstrom-Hultqvist J."/>
            <person name="Cepicka I."/>
            <person name="Gallot-Lavallee L."/>
            <person name="Salas-Leiva D."/>
            <person name="Curtis B.A."/>
            <person name="Zahonova K."/>
            <person name="Pipaliya S."/>
            <person name="Dacks J."/>
            <person name="Roger A.J."/>
        </authorList>
    </citation>
    <scope>NUCLEOTIDE SEQUENCE</scope>
    <source>
        <strain evidence="10">BMAN</strain>
    </source>
</reference>
<keyword evidence="6 9" id="KW-1133">Transmembrane helix</keyword>
<dbReference type="Pfam" id="PF06432">
    <property type="entry name" value="GPI2"/>
    <property type="match status" value="1"/>
</dbReference>
<evidence type="ECO:0000256" key="1">
    <source>
        <dbReference type="ARBA" id="ARBA00004141"/>
    </source>
</evidence>
<keyword evidence="11" id="KW-1185">Reference proteome</keyword>
<evidence type="ECO:0000256" key="4">
    <source>
        <dbReference type="ARBA" id="ARBA00022502"/>
    </source>
</evidence>
<gene>
    <name evidence="10" type="ORF">M0811_12369</name>
</gene>
<feature type="transmembrane region" description="Helical" evidence="9">
    <location>
        <begin position="159"/>
        <end position="176"/>
    </location>
</feature>
<feature type="transmembrane region" description="Helical" evidence="9">
    <location>
        <begin position="239"/>
        <end position="258"/>
    </location>
</feature>
<dbReference type="AlphaFoldDB" id="A0A9Q0L964"/>
<dbReference type="EMBL" id="JAPDFW010000116">
    <property type="protein sequence ID" value="KAJ5068386.1"/>
    <property type="molecule type" value="Genomic_DNA"/>
</dbReference>
<comment type="subcellular location">
    <subcellularLocation>
        <location evidence="1">Membrane</location>
        <topology evidence="1">Multi-pass membrane protein</topology>
    </subcellularLocation>
</comment>
<evidence type="ECO:0000256" key="9">
    <source>
        <dbReference type="SAM" id="Phobius"/>
    </source>
</evidence>
<keyword evidence="5 9" id="KW-0812">Transmembrane</keyword>
<evidence type="ECO:0000256" key="5">
    <source>
        <dbReference type="ARBA" id="ARBA00022692"/>
    </source>
</evidence>
<dbReference type="GO" id="GO:0016757">
    <property type="term" value="F:glycosyltransferase activity"/>
    <property type="evidence" value="ECO:0007669"/>
    <property type="project" value="UniProtKB-KW"/>
</dbReference>
<keyword evidence="10" id="KW-0808">Transferase</keyword>
<feature type="transmembrane region" description="Helical" evidence="9">
    <location>
        <begin position="97"/>
        <end position="117"/>
    </location>
</feature>
<proteinExistence type="inferred from homology"/>
<sequence length="338" mass="39198">MDSLNHSQNNNSNDEKEDQNNLITEKPKEKTNKENTIEKSNNNKEKKEKQAREPFRKILYLKQDYPDNYIDDSFLEKLILNANVHPLKFWEVSKSSLAITQQVTIVIIFCLVFFHALTNTITITHFFILDIFLVLIGYFIFLLILPIKTISINKFLHHLKVLLVLLVLLYCVSPVLRTLTQTFSPDTIWALTIILFVIHLLSQDYDYINGLSDKLNAPLSLNAAIFASVILASRLDSDMLVFAFVSFAIEIFGFFPVIRHMAYKLSFKIHFLLTFLMCFGTFVSIYVFNRFFSFLFVGVLLMMSVFIPGIFTYLHRYKITVNGPWDEAKPAPLYSLMN</sequence>
<evidence type="ECO:0000256" key="7">
    <source>
        <dbReference type="ARBA" id="ARBA00023136"/>
    </source>
</evidence>
<comment type="similarity">
    <text evidence="3">Belongs to the PIGC family.</text>
</comment>
<evidence type="ECO:0000256" key="8">
    <source>
        <dbReference type="SAM" id="MobiDB-lite"/>
    </source>
</evidence>
<organism evidence="10 11">
    <name type="scientific">Anaeramoeba ignava</name>
    <name type="common">Anaerobic marine amoeba</name>
    <dbReference type="NCBI Taxonomy" id="1746090"/>
    <lineage>
        <taxon>Eukaryota</taxon>
        <taxon>Metamonada</taxon>
        <taxon>Anaeramoebidae</taxon>
        <taxon>Anaeramoeba</taxon>
    </lineage>
</organism>
<dbReference type="OrthoDB" id="196709at2759"/>
<feature type="transmembrane region" description="Helical" evidence="9">
    <location>
        <begin position="188"/>
        <end position="208"/>
    </location>
</feature>
<protein>
    <submittedName>
        <fullName evidence="10">Phosphatidylinositol n-acetylglucosaminyltransferase subunit c</fullName>
    </submittedName>
</protein>
<dbReference type="Proteomes" id="UP001149090">
    <property type="component" value="Unassembled WGS sequence"/>
</dbReference>
<dbReference type="GO" id="GO:0006506">
    <property type="term" value="P:GPI anchor biosynthetic process"/>
    <property type="evidence" value="ECO:0007669"/>
    <property type="project" value="UniProtKB-KW"/>
</dbReference>
<feature type="transmembrane region" description="Helical" evidence="9">
    <location>
        <begin position="215"/>
        <end position="233"/>
    </location>
</feature>
<evidence type="ECO:0000313" key="11">
    <source>
        <dbReference type="Proteomes" id="UP001149090"/>
    </source>
</evidence>
<dbReference type="GO" id="GO:0000506">
    <property type="term" value="C:glycosylphosphatidylinositol-N-acetylglucosaminyltransferase (GPI-GnT) complex"/>
    <property type="evidence" value="ECO:0007669"/>
    <property type="project" value="TreeGrafter"/>
</dbReference>
<dbReference type="PANTHER" id="PTHR12982:SF0">
    <property type="entry name" value="PHOSPHATIDYLINOSITOL N-ACETYLGLUCOSAMINYLTRANSFERASE SUBUNIT C"/>
    <property type="match status" value="1"/>
</dbReference>
<comment type="pathway">
    <text evidence="2">Glycolipid biosynthesis; glycosylphosphatidylinositol-anchor biosynthesis.</text>
</comment>
<name>A0A9Q0L964_ANAIG</name>
<keyword evidence="4" id="KW-0337">GPI-anchor biosynthesis</keyword>
<keyword evidence="10" id="KW-0328">Glycosyltransferase</keyword>
<feature type="transmembrane region" description="Helical" evidence="9">
    <location>
        <begin position="123"/>
        <end position="147"/>
    </location>
</feature>
<dbReference type="OMA" id="STSYHAF"/>
<feature type="region of interest" description="Disordered" evidence="8">
    <location>
        <begin position="1"/>
        <end position="50"/>
    </location>
</feature>
<feature type="compositionally biased region" description="Polar residues" evidence="8">
    <location>
        <begin position="1"/>
        <end position="12"/>
    </location>
</feature>
<dbReference type="PIRSF" id="PIRSF016104">
    <property type="entry name" value="GPI2"/>
    <property type="match status" value="1"/>
</dbReference>
<accession>A0A9Q0L964</accession>
<comment type="caution">
    <text evidence="10">The sequence shown here is derived from an EMBL/GenBank/DDBJ whole genome shotgun (WGS) entry which is preliminary data.</text>
</comment>
<keyword evidence="7 9" id="KW-0472">Membrane</keyword>
<evidence type="ECO:0000256" key="2">
    <source>
        <dbReference type="ARBA" id="ARBA00004687"/>
    </source>
</evidence>
<evidence type="ECO:0000256" key="6">
    <source>
        <dbReference type="ARBA" id="ARBA00022989"/>
    </source>
</evidence>
<evidence type="ECO:0000313" key="10">
    <source>
        <dbReference type="EMBL" id="KAJ5068386.1"/>
    </source>
</evidence>
<feature type="compositionally biased region" description="Basic and acidic residues" evidence="8">
    <location>
        <begin position="25"/>
        <end position="50"/>
    </location>
</feature>
<dbReference type="InterPro" id="IPR009450">
    <property type="entry name" value="Plno_GlcNAc_GPI2"/>
</dbReference>